<dbReference type="EMBL" id="HBUF01052693">
    <property type="protein sequence ID" value="CAG6622495.1"/>
    <property type="molecule type" value="Transcribed_RNA"/>
</dbReference>
<protein>
    <submittedName>
        <fullName evidence="2">UPF0160 protein MYG1, mitochondrial</fullName>
    </submittedName>
</protein>
<dbReference type="EMBL" id="HBUF01052694">
    <property type="protein sequence ID" value="CAG6622496.1"/>
    <property type="molecule type" value="Transcribed_RNA"/>
</dbReference>
<dbReference type="Pfam" id="PF03690">
    <property type="entry name" value="MYG1_exonuc"/>
    <property type="match status" value="1"/>
</dbReference>
<dbReference type="PANTHER" id="PTHR11215">
    <property type="entry name" value="METAL DEPENDENT HYDROLASE - RELATED"/>
    <property type="match status" value="1"/>
</dbReference>
<accession>A0A8D8Q263</accession>
<dbReference type="PANTHER" id="PTHR11215:SF1">
    <property type="entry name" value="MYG1 EXONUCLEASE"/>
    <property type="match status" value="1"/>
</dbReference>
<name>A0A8D8Q263_9HEMI</name>
<proteinExistence type="inferred from homology"/>
<evidence type="ECO:0000256" key="1">
    <source>
        <dbReference type="ARBA" id="ARBA00010105"/>
    </source>
</evidence>
<dbReference type="GO" id="GO:0005737">
    <property type="term" value="C:cytoplasm"/>
    <property type="evidence" value="ECO:0007669"/>
    <property type="project" value="TreeGrafter"/>
</dbReference>
<dbReference type="AlphaFoldDB" id="A0A8D8Q263"/>
<reference evidence="2" key="1">
    <citation type="submission" date="2021-05" db="EMBL/GenBank/DDBJ databases">
        <authorList>
            <person name="Alioto T."/>
            <person name="Alioto T."/>
            <person name="Gomez Garrido J."/>
        </authorList>
    </citation>
    <scope>NUCLEOTIDE SEQUENCE</scope>
</reference>
<comment type="similarity">
    <text evidence="1">Belongs to the MYG1 family.</text>
</comment>
<dbReference type="InterPro" id="IPR003226">
    <property type="entry name" value="MYG1_exonuclease"/>
</dbReference>
<sequence length="346" mass="39606">MSLFSRSVKTIGTHSGVFHCDEVLGCSMLKLLYPDAEIVRTRDQKELDKLDLVLDVGGEYNPDKLRFDHHQKTFNETFASVTKQDKFDKVKLSSAGLIYCHYGLDILRKLSPIKEEYFLGKLFEKVYDNLIQEVDGIDNGIPMFEGEPLYQISTHLGARVSRFNSKWNDVNTVDEMEGFKKAMEITLEEFMDRIDYYATTWWPARVLVLDATKDRFNVHESGKIFELKKPCPWKTHFFELEKEMELGDHIRFVIFPSDDSGSTWRVQAVSITEKSFVLRTPLHKSWMGLRNEELATISGVPDAIFVHANGFIGGAKTRDGALQMAIKTMELAEKDEKAEKAELANA</sequence>
<evidence type="ECO:0000313" key="2">
    <source>
        <dbReference type="EMBL" id="CAG6622495.1"/>
    </source>
</evidence>
<dbReference type="GO" id="GO:0005634">
    <property type="term" value="C:nucleus"/>
    <property type="evidence" value="ECO:0007669"/>
    <property type="project" value="TreeGrafter"/>
</dbReference>
<organism evidence="2">
    <name type="scientific">Cacopsylla melanoneura</name>
    <dbReference type="NCBI Taxonomy" id="428564"/>
    <lineage>
        <taxon>Eukaryota</taxon>
        <taxon>Metazoa</taxon>
        <taxon>Ecdysozoa</taxon>
        <taxon>Arthropoda</taxon>
        <taxon>Hexapoda</taxon>
        <taxon>Insecta</taxon>
        <taxon>Pterygota</taxon>
        <taxon>Neoptera</taxon>
        <taxon>Paraneoptera</taxon>
        <taxon>Hemiptera</taxon>
        <taxon>Sternorrhyncha</taxon>
        <taxon>Psylloidea</taxon>
        <taxon>Psyllidae</taxon>
        <taxon>Psyllinae</taxon>
        <taxon>Cacopsylla</taxon>
    </lineage>
</organism>